<keyword evidence="1" id="KW-0472">Membrane</keyword>
<name>A0AAW1NV04_9CHLO</name>
<organism evidence="2 3">
    <name type="scientific">Symbiochloris irregularis</name>
    <dbReference type="NCBI Taxonomy" id="706552"/>
    <lineage>
        <taxon>Eukaryota</taxon>
        <taxon>Viridiplantae</taxon>
        <taxon>Chlorophyta</taxon>
        <taxon>core chlorophytes</taxon>
        <taxon>Trebouxiophyceae</taxon>
        <taxon>Trebouxiales</taxon>
        <taxon>Trebouxiaceae</taxon>
        <taxon>Symbiochloris</taxon>
    </lineage>
</organism>
<evidence type="ECO:0000313" key="3">
    <source>
        <dbReference type="Proteomes" id="UP001465755"/>
    </source>
</evidence>
<accession>A0AAW1NV04</accession>
<feature type="transmembrane region" description="Helical" evidence="1">
    <location>
        <begin position="52"/>
        <end position="74"/>
    </location>
</feature>
<sequence>MQIEEKVSQADLPSNVARHGKVPKLFRHCRCLLYWDWLLRFWTYFDTVPNGVAWLSCAGFYFGEGCYVIGSFAADDRSRIIDVPGNCMQDRYDWLVTFMYFLGDVCWLPAVVCLTLEAINRDYQDRVDKWTSSNSHEAPPRYRWFGLYWWSLEWWGAVSYASGVFGYLTASTTDIIHDCVYIDSTVLVWLTAYTNMGAGILFFLAGVFYAMDAVSIWLLPAILLPYRRKDWTSVTWWVTWLHFWGGACFLMTGIMQYWRNNIRQSISEDAYLVQQSIGWGFGSLLFHVGGWIALARQSHLRYFPKAAKP</sequence>
<dbReference type="AlphaFoldDB" id="A0AAW1NV04"/>
<evidence type="ECO:0000313" key="2">
    <source>
        <dbReference type="EMBL" id="KAK9793706.1"/>
    </source>
</evidence>
<feature type="transmembrane region" description="Helical" evidence="1">
    <location>
        <begin position="147"/>
        <end position="168"/>
    </location>
</feature>
<gene>
    <name evidence="2" type="ORF">WJX73_002301</name>
</gene>
<dbReference type="EMBL" id="JALJOQ010000148">
    <property type="protein sequence ID" value="KAK9793706.1"/>
    <property type="molecule type" value="Genomic_DNA"/>
</dbReference>
<protein>
    <submittedName>
        <fullName evidence="2">Uncharacterized protein</fullName>
    </submittedName>
</protein>
<reference evidence="2 3" key="1">
    <citation type="journal article" date="2024" name="Nat. Commun.">
        <title>Phylogenomics reveals the evolutionary origins of lichenization in chlorophyte algae.</title>
        <authorList>
            <person name="Puginier C."/>
            <person name="Libourel C."/>
            <person name="Otte J."/>
            <person name="Skaloud P."/>
            <person name="Haon M."/>
            <person name="Grisel S."/>
            <person name="Petersen M."/>
            <person name="Berrin J.G."/>
            <person name="Delaux P.M."/>
            <person name="Dal Grande F."/>
            <person name="Keller J."/>
        </authorList>
    </citation>
    <scope>NUCLEOTIDE SEQUENCE [LARGE SCALE GENOMIC DNA]</scope>
    <source>
        <strain evidence="2 3">SAG 2036</strain>
    </source>
</reference>
<evidence type="ECO:0000256" key="1">
    <source>
        <dbReference type="SAM" id="Phobius"/>
    </source>
</evidence>
<proteinExistence type="predicted"/>
<comment type="caution">
    <text evidence="2">The sequence shown here is derived from an EMBL/GenBank/DDBJ whole genome shotgun (WGS) entry which is preliminary data.</text>
</comment>
<keyword evidence="1" id="KW-0812">Transmembrane</keyword>
<dbReference type="Proteomes" id="UP001465755">
    <property type="component" value="Unassembled WGS sequence"/>
</dbReference>
<keyword evidence="1" id="KW-1133">Transmembrane helix</keyword>
<keyword evidence="3" id="KW-1185">Reference proteome</keyword>
<feature type="transmembrane region" description="Helical" evidence="1">
    <location>
        <begin position="236"/>
        <end position="257"/>
    </location>
</feature>
<feature type="transmembrane region" description="Helical" evidence="1">
    <location>
        <begin position="277"/>
        <end position="295"/>
    </location>
</feature>
<feature type="transmembrane region" description="Helical" evidence="1">
    <location>
        <begin position="94"/>
        <end position="119"/>
    </location>
</feature>